<organism evidence="1 2">
    <name type="scientific">Maribacter cobaltidurans</name>
    <dbReference type="NCBI Taxonomy" id="1178778"/>
    <lineage>
        <taxon>Bacteria</taxon>
        <taxon>Pseudomonadati</taxon>
        <taxon>Bacteroidota</taxon>
        <taxon>Flavobacteriia</taxon>
        <taxon>Flavobacteriales</taxon>
        <taxon>Flavobacteriaceae</taxon>
        <taxon>Maribacter</taxon>
    </lineage>
</organism>
<dbReference type="EMBL" id="JAZDDG010000009">
    <property type="protein sequence ID" value="MEE1978023.1"/>
    <property type="molecule type" value="Genomic_DNA"/>
</dbReference>
<comment type="caution">
    <text evidence="1">The sequence shown here is derived from an EMBL/GenBank/DDBJ whole genome shotgun (WGS) entry which is preliminary data.</text>
</comment>
<proteinExistence type="predicted"/>
<dbReference type="Proteomes" id="UP001356308">
    <property type="component" value="Unassembled WGS sequence"/>
</dbReference>
<sequence length="100" mass="11951">MNSGIDYFVQAVNKNIISTLFQDKTHVLRVEKEIPKIRAEVFFRSKQVQFINYADGMDEKEQFLLQKIHREIPERSKQFSVSDLEDNFERVHEEVKSIFE</sequence>
<gene>
    <name evidence="1" type="ORF">V1I91_18240</name>
</gene>
<accession>A0ABU7IYL9</accession>
<protein>
    <submittedName>
        <fullName evidence="1">Uncharacterized protein</fullName>
    </submittedName>
</protein>
<evidence type="ECO:0000313" key="1">
    <source>
        <dbReference type="EMBL" id="MEE1978023.1"/>
    </source>
</evidence>
<evidence type="ECO:0000313" key="2">
    <source>
        <dbReference type="Proteomes" id="UP001356308"/>
    </source>
</evidence>
<keyword evidence="2" id="KW-1185">Reference proteome</keyword>
<name>A0ABU7IYL9_9FLAO</name>
<dbReference type="RefSeq" id="WP_330098008.1">
    <property type="nucleotide sequence ID" value="NZ_JAZDDG010000009.1"/>
</dbReference>
<reference evidence="1 2" key="1">
    <citation type="submission" date="2024-01" db="EMBL/GenBank/DDBJ databases">
        <title>Maribacter spp. originated from different algae showed divergent polysaccharides utilization ability.</title>
        <authorList>
            <person name="Wang H."/>
            <person name="Wu Y."/>
        </authorList>
    </citation>
    <scope>NUCLEOTIDE SEQUENCE [LARGE SCALE GENOMIC DNA]</scope>
    <source>
        <strain evidence="1 2">PR1</strain>
    </source>
</reference>